<evidence type="ECO:0000256" key="2">
    <source>
        <dbReference type="PROSITE-ProRule" id="PRU00708"/>
    </source>
</evidence>
<dbReference type="InterPro" id="IPR002885">
    <property type="entry name" value="PPR_rpt"/>
</dbReference>
<dbReference type="Gene3D" id="1.25.40.10">
    <property type="entry name" value="Tetratricopeptide repeat domain"/>
    <property type="match status" value="1"/>
</dbReference>
<gene>
    <name evidence="3" type="ORF">GSMUA_132090.1</name>
</gene>
<organism evidence="3">
    <name type="scientific">Musa acuminata subsp. malaccensis</name>
    <name type="common">Wild banana</name>
    <name type="synonym">Musa malaccensis</name>
    <dbReference type="NCBI Taxonomy" id="214687"/>
    <lineage>
        <taxon>Eukaryota</taxon>
        <taxon>Viridiplantae</taxon>
        <taxon>Streptophyta</taxon>
        <taxon>Embryophyta</taxon>
        <taxon>Tracheophyta</taxon>
        <taxon>Spermatophyta</taxon>
        <taxon>Magnoliopsida</taxon>
        <taxon>Liliopsida</taxon>
        <taxon>Zingiberales</taxon>
        <taxon>Musaceae</taxon>
        <taxon>Musa</taxon>
    </lineage>
</organism>
<keyword evidence="1" id="KW-0677">Repeat</keyword>
<reference evidence="3" key="1">
    <citation type="submission" date="2021-03" db="EMBL/GenBank/DDBJ databases">
        <authorList>
            <consortium name="Genoscope - CEA"/>
            <person name="William W."/>
        </authorList>
    </citation>
    <scope>NUCLEOTIDE SEQUENCE</scope>
    <source>
        <strain evidence="3">Doubled-haploid Pahang</strain>
    </source>
</reference>
<dbReference type="NCBIfam" id="TIGR00756">
    <property type="entry name" value="PPR"/>
    <property type="match status" value="1"/>
</dbReference>
<dbReference type="PROSITE" id="PS51375">
    <property type="entry name" value="PPR"/>
    <property type="match status" value="1"/>
</dbReference>
<evidence type="ECO:0000256" key="1">
    <source>
        <dbReference type="ARBA" id="ARBA00022737"/>
    </source>
</evidence>
<accession>A0A8D7A6F7</accession>
<dbReference type="InterPro" id="IPR011990">
    <property type="entry name" value="TPR-like_helical_dom_sf"/>
</dbReference>
<sequence length="159" mass="18064">MMKWMRASLSRRGWILGSPNSLEVELCECNVVALLNDLFEGSSDAALAFYFFRLSQRYSGLKHGVRAVSTMVHIAVSGNMNHIAVNLLRSVLRDVDEYSAGEWHQLLSDALRETSNSRRVLETVYSMLVKRYVDKGMIKMAISLVDDMRNLGMYPTIRV</sequence>
<evidence type="ECO:0000313" key="3">
    <source>
        <dbReference type="EMBL" id="CAG1843414.1"/>
    </source>
</evidence>
<dbReference type="AlphaFoldDB" id="A0A8D7A6F7"/>
<dbReference type="EMBL" id="HG996469">
    <property type="protein sequence ID" value="CAG1843414.1"/>
    <property type="molecule type" value="Genomic_DNA"/>
</dbReference>
<protein>
    <submittedName>
        <fullName evidence="3">(wild Malaysian banana) hypothetical protein</fullName>
    </submittedName>
</protein>
<proteinExistence type="predicted"/>
<feature type="repeat" description="PPR" evidence="2">
    <location>
        <begin position="121"/>
        <end position="155"/>
    </location>
</feature>
<name>A0A8D7A6F7_MUSAM</name>